<organism evidence="20 21">
    <name type="scientific">Armadillidium nasatum</name>
    <dbReference type="NCBI Taxonomy" id="96803"/>
    <lineage>
        <taxon>Eukaryota</taxon>
        <taxon>Metazoa</taxon>
        <taxon>Ecdysozoa</taxon>
        <taxon>Arthropoda</taxon>
        <taxon>Crustacea</taxon>
        <taxon>Multicrustacea</taxon>
        <taxon>Malacostraca</taxon>
        <taxon>Eumalacostraca</taxon>
        <taxon>Peracarida</taxon>
        <taxon>Isopoda</taxon>
        <taxon>Oniscidea</taxon>
        <taxon>Crinocheta</taxon>
        <taxon>Armadillidiidae</taxon>
        <taxon>Armadillidium</taxon>
    </lineage>
</organism>
<dbReference type="EC" id="2.3.2.27" evidence="5"/>
<evidence type="ECO:0000256" key="4">
    <source>
        <dbReference type="ARBA" id="ARBA00004906"/>
    </source>
</evidence>
<evidence type="ECO:0000256" key="7">
    <source>
        <dbReference type="ARBA" id="ARBA00022574"/>
    </source>
</evidence>
<dbReference type="GO" id="GO:0005737">
    <property type="term" value="C:cytoplasm"/>
    <property type="evidence" value="ECO:0007669"/>
    <property type="project" value="UniProtKB-SubCell"/>
</dbReference>
<dbReference type="GO" id="GO:0036297">
    <property type="term" value="P:interstrand cross-link repair"/>
    <property type="evidence" value="ECO:0007669"/>
    <property type="project" value="InterPro"/>
</dbReference>
<gene>
    <name evidence="20" type="primary">RFWD3</name>
    <name evidence="20" type="ORF">Anas_08136</name>
</gene>
<keyword evidence="21" id="KW-1185">Reference proteome</keyword>
<keyword evidence="9" id="KW-0677">Repeat</keyword>
<feature type="coiled-coil region" evidence="17">
    <location>
        <begin position="234"/>
        <end position="296"/>
    </location>
</feature>
<keyword evidence="7" id="KW-0853">WD repeat</keyword>
<dbReference type="Pfam" id="PF13639">
    <property type="entry name" value="zf-RING_2"/>
    <property type="match status" value="1"/>
</dbReference>
<keyword evidence="14" id="KW-0234">DNA repair</keyword>
<dbReference type="InterPro" id="IPR001680">
    <property type="entry name" value="WD40_rpt"/>
</dbReference>
<keyword evidence="11 16" id="KW-0863">Zinc-finger</keyword>
<comment type="catalytic activity">
    <reaction evidence="1">
        <text>S-ubiquitinyl-[E2 ubiquitin-conjugating enzyme]-L-cysteine + [acceptor protein]-L-lysine = [E2 ubiquitin-conjugating enzyme]-L-cysteine + N(6)-ubiquitinyl-[acceptor protein]-L-lysine.</text>
        <dbReference type="EC" id="2.3.2.27"/>
    </reaction>
</comment>
<name>A0A5N5T205_9CRUS</name>
<proteinExistence type="predicted"/>
<evidence type="ECO:0000256" key="12">
    <source>
        <dbReference type="ARBA" id="ARBA00022786"/>
    </source>
</evidence>
<dbReference type="EMBL" id="SEYY01015689">
    <property type="protein sequence ID" value="KAB7500019.1"/>
    <property type="molecule type" value="Genomic_DNA"/>
</dbReference>
<feature type="compositionally biased region" description="Basic and acidic residues" evidence="18">
    <location>
        <begin position="1"/>
        <end position="10"/>
    </location>
</feature>
<evidence type="ECO:0000256" key="11">
    <source>
        <dbReference type="ARBA" id="ARBA00022771"/>
    </source>
</evidence>
<evidence type="ECO:0000256" key="15">
    <source>
        <dbReference type="ARBA" id="ARBA00023242"/>
    </source>
</evidence>
<dbReference type="Gene3D" id="3.30.40.10">
    <property type="entry name" value="Zinc/RING finger domain, C3HC4 (zinc finger)"/>
    <property type="match status" value="1"/>
</dbReference>
<evidence type="ECO:0000256" key="6">
    <source>
        <dbReference type="ARBA" id="ARBA00022490"/>
    </source>
</evidence>
<keyword evidence="6" id="KW-0963">Cytoplasm</keyword>
<evidence type="ECO:0000256" key="18">
    <source>
        <dbReference type="SAM" id="MobiDB-lite"/>
    </source>
</evidence>
<protein>
    <recommendedName>
        <fullName evidence="5">RING-type E3 ubiquitin transferase</fullName>
        <ecNumber evidence="5">2.3.2.27</ecNumber>
    </recommendedName>
</protein>
<dbReference type="InterPro" id="IPR015943">
    <property type="entry name" value="WD40/YVTN_repeat-like_dom_sf"/>
</dbReference>
<keyword evidence="8" id="KW-0808">Transferase</keyword>
<keyword evidence="17" id="KW-0175">Coiled coil</keyword>
<dbReference type="InterPro" id="IPR056527">
    <property type="entry name" value="WD40_RFWD3"/>
</dbReference>
<evidence type="ECO:0000256" key="13">
    <source>
        <dbReference type="ARBA" id="ARBA00022833"/>
    </source>
</evidence>
<feature type="compositionally biased region" description="Polar residues" evidence="18">
    <location>
        <begin position="137"/>
        <end position="147"/>
    </location>
</feature>
<keyword evidence="13" id="KW-0862">Zinc</keyword>
<dbReference type="SMART" id="SM00184">
    <property type="entry name" value="RING"/>
    <property type="match status" value="1"/>
</dbReference>
<dbReference type="GO" id="GO:0016605">
    <property type="term" value="C:PML body"/>
    <property type="evidence" value="ECO:0007669"/>
    <property type="project" value="UniProtKB-SubCell"/>
</dbReference>
<dbReference type="SUPFAM" id="SSF57850">
    <property type="entry name" value="RING/U-box"/>
    <property type="match status" value="1"/>
</dbReference>
<evidence type="ECO:0000256" key="10">
    <source>
        <dbReference type="ARBA" id="ARBA00022763"/>
    </source>
</evidence>
<dbReference type="OrthoDB" id="5600418at2759"/>
<dbReference type="Proteomes" id="UP000326759">
    <property type="component" value="Unassembled WGS sequence"/>
</dbReference>
<keyword evidence="11 16" id="KW-0479">Metal-binding</keyword>
<feature type="domain" description="RING-type" evidence="19">
    <location>
        <begin position="171"/>
        <end position="217"/>
    </location>
</feature>
<evidence type="ECO:0000313" key="20">
    <source>
        <dbReference type="EMBL" id="KAB7500019.1"/>
    </source>
</evidence>
<dbReference type="Pfam" id="PF23419">
    <property type="entry name" value="WD40_RFWD3"/>
    <property type="match status" value="1"/>
</dbReference>
<dbReference type="SUPFAM" id="SSF50978">
    <property type="entry name" value="WD40 repeat-like"/>
    <property type="match status" value="1"/>
</dbReference>
<dbReference type="GO" id="GO:0008270">
    <property type="term" value="F:zinc ion binding"/>
    <property type="evidence" value="ECO:0007669"/>
    <property type="project" value="UniProtKB-KW"/>
</dbReference>
<dbReference type="PROSITE" id="PS50089">
    <property type="entry name" value="ZF_RING_2"/>
    <property type="match status" value="1"/>
</dbReference>
<feature type="region of interest" description="Disordered" evidence="18">
    <location>
        <begin position="1"/>
        <end position="55"/>
    </location>
</feature>
<evidence type="ECO:0000256" key="8">
    <source>
        <dbReference type="ARBA" id="ARBA00022679"/>
    </source>
</evidence>
<dbReference type="GO" id="GO:0061630">
    <property type="term" value="F:ubiquitin protein ligase activity"/>
    <property type="evidence" value="ECO:0007669"/>
    <property type="project" value="UniProtKB-EC"/>
</dbReference>
<reference evidence="20 21" key="1">
    <citation type="journal article" date="2019" name="PLoS Biol.">
        <title>Sex chromosomes control vertical transmission of feminizing Wolbachia symbionts in an isopod.</title>
        <authorList>
            <person name="Becking T."/>
            <person name="Chebbi M.A."/>
            <person name="Giraud I."/>
            <person name="Moumen B."/>
            <person name="Laverre T."/>
            <person name="Caubet Y."/>
            <person name="Peccoud J."/>
            <person name="Gilbert C."/>
            <person name="Cordaux R."/>
        </authorList>
    </citation>
    <scope>NUCLEOTIDE SEQUENCE [LARGE SCALE GENOMIC DNA]</scope>
    <source>
        <strain evidence="20">ANa2</strain>
        <tissue evidence="20">Whole body excluding digestive tract and cuticle</tissue>
    </source>
</reference>
<evidence type="ECO:0000256" key="5">
    <source>
        <dbReference type="ARBA" id="ARBA00012483"/>
    </source>
</evidence>
<dbReference type="InterPro" id="IPR001841">
    <property type="entry name" value="Znf_RING"/>
</dbReference>
<evidence type="ECO:0000313" key="21">
    <source>
        <dbReference type="Proteomes" id="UP000326759"/>
    </source>
</evidence>
<dbReference type="PANTHER" id="PTHR16047:SF7">
    <property type="entry name" value="E3 UBIQUITIN-PROTEIN LIGASE RFWD3"/>
    <property type="match status" value="1"/>
</dbReference>
<dbReference type="GO" id="GO:0016567">
    <property type="term" value="P:protein ubiquitination"/>
    <property type="evidence" value="ECO:0007669"/>
    <property type="project" value="InterPro"/>
</dbReference>
<dbReference type="InterPro" id="IPR013083">
    <property type="entry name" value="Znf_RING/FYVE/PHD"/>
</dbReference>
<evidence type="ECO:0000256" key="3">
    <source>
        <dbReference type="ARBA" id="ARBA00004496"/>
    </source>
</evidence>
<sequence>MSIRRIHDTEEFANNLDEEREVTAEAASDNSLDGTFSDSEQISENDAQPQSRYRRIVMDEEDSLDISYVENEQNLSVIPDVEEVDRDEGSFEAYLEVLEEEGVAEHVSVIEDQEDETSNDEVEIHEEMEGIEDNQDNKQSSTNAESSASKENEPVVDSKVTNEEEESFTTCSICLEPWSNLGEHRIVSLKCGHLFGKSCIEQWLRGSKASSKCPQCNAKASVRDLRIIYAKCVKVEDRAERQRLMEEISRLKKQNQEFEKERAMQKMKSQQDNKFIQELQQQLRMLKESTNEMGASVSGSTIGFTKKYKLGLFQTIDMSSRNGCCRVMAFNQWMNMLVLSTPSQVEMFPGFGIKKINTLDFKVENFYHLHSKQIRDLAFNPDKEDLLLSVSFDQVAKVTNVASNATVVSYSLGSPLWSCCWSKCNSGCFYVGTSSGQIHHFDTINNTENPMRTYNVKGSGPIVSMYYVQANADKGFYCSGLLVTRLNSITFEELTTSGNITHDFFIEGTFTHTAFDPVSLHMLVTSRPTDRNHHVSHKIYSLKTTYNENEHRNVVVVHEIHSFQGSTTMKVIERNCLTTINEDKTLLAIFNEESTNSVKVCDVSTSSPIQTVKPGANIIDILPFKGPDGEYVAMLSEKSLKTYKWINRL</sequence>
<keyword evidence="12" id="KW-0833">Ubl conjugation pathway</keyword>
<evidence type="ECO:0000256" key="1">
    <source>
        <dbReference type="ARBA" id="ARBA00000900"/>
    </source>
</evidence>
<dbReference type="PANTHER" id="PTHR16047">
    <property type="entry name" value="RFWD3 PROTEIN"/>
    <property type="match status" value="1"/>
</dbReference>
<dbReference type="InterPro" id="IPR037381">
    <property type="entry name" value="RFWD3"/>
</dbReference>
<evidence type="ECO:0000256" key="9">
    <source>
        <dbReference type="ARBA" id="ARBA00022737"/>
    </source>
</evidence>
<feature type="compositionally biased region" description="Polar residues" evidence="18">
    <location>
        <begin position="28"/>
        <end position="51"/>
    </location>
</feature>
<dbReference type="InterPro" id="IPR036322">
    <property type="entry name" value="WD40_repeat_dom_sf"/>
</dbReference>
<evidence type="ECO:0000256" key="14">
    <source>
        <dbReference type="ARBA" id="ARBA00023204"/>
    </source>
</evidence>
<comment type="pathway">
    <text evidence="4">Protein modification; protein ubiquitination.</text>
</comment>
<feature type="region of interest" description="Disordered" evidence="18">
    <location>
        <begin position="128"/>
        <end position="163"/>
    </location>
</feature>
<comment type="subcellular location">
    <subcellularLocation>
        <location evidence="3">Cytoplasm</location>
    </subcellularLocation>
    <subcellularLocation>
        <location evidence="2">Nucleus</location>
        <location evidence="2">PML body</location>
    </subcellularLocation>
</comment>
<keyword evidence="15" id="KW-0539">Nucleus</keyword>
<evidence type="ECO:0000259" key="19">
    <source>
        <dbReference type="PROSITE" id="PS50089"/>
    </source>
</evidence>
<evidence type="ECO:0000256" key="17">
    <source>
        <dbReference type="SAM" id="Coils"/>
    </source>
</evidence>
<evidence type="ECO:0000256" key="16">
    <source>
        <dbReference type="PROSITE-ProRule" id="PRU00175"/>
    </source>
</evidence>
<dbReference type="AlphaFoldDB" id="A0A5N5T205"/>
<keyword evidence="10" id="KW-0227">DNA damage</keyword>
<dbReference type="CDD" id="cd16450">
    <property type="entry name" value="mRING-C3HGC3_RFWD3"/>
    <property type="match status" value="1"/>
</dbReference>
<dbReference type="Gene3D" id="2.130.10.10">
    <property type="entry name" value="YVTN repeat-like/Quinoprotein amine dehydrogenase"/>
    <property type="match status" value="1"/>
</dbReference>
<evidence type="ECO:0000256" key="2">
    <source>
        <dbReference type="ARBA" id="ARBA00004322"/>
    </source>
</evidence>
<accession>A0A5N5T205</accession>
<dbReference type="SMART" id="SM00320">
    <property type="entry name" value="WD40"/>
    <property type="match status" value="2"/>
</dbReference>
<comment type="caution">
    <text evidence="20">The sequence shown here is derived from an EMBL/GenBank/DDBJ whole genome shotgun (WGS) entry which is preliminary data.</text>
</comment>